<gene>
    <name evidence="5" type="ORF">HMPREF1978_00074</name>
</gene>
<sequence>MTRVLELSAQAAGGVRAHIRQVSQLLAKDGHQVLLAGPSNVISPADGAVSGACPRTYQIDIGARPSGADLKALRQLKQLAATVEVIHAHGLRAGALAVLAAKRLPAAKRPRVVVTLHNLPVGSAPTRLVGKALHLVVVKGADYVLTVSPDLLKKAKQLGLKAGEIAVVPAPARSLSDCDGTASSETDFGTTASLDPASGPGAGSGPGIGSGSGVDSGSGYGASSDTDCDATPCVLTIARLAPQKGLDLLLEAATLIKQRGIDFTWLVAGDGPLKAQLNQQIAAAALPVKLLGRREDIGALLAQADVVVQTSYWEGQPLTLREAMQAGRAIVATDVGGSAYTLAGCGQLVEPQAGPLADAVVAVISDPKRRETLEAASRAAVAKIPGETQLREQLDRVLAL</sequence>
<evidence type="ECO:0000256" key="2">
    <source>
        <dbReference type="ARBA" id="ARBA00022679"/>
    </source>
</evidence>
<keyword evidence="2 5" id="KW-0808">Transferase</keyword>
<protein>
    <submittedName>
        <fullName evidence="5">Glycosyltransferase, group 1 family protein</fullName>
    </submittedName>
</protein>
<dbReference type="InterPro" id="IPR028098">
    <property type="entry name" value="Glyco_trans_4-like_N"/>
</dbReference>
<feature type="compositionally biased region" description="Polar residues" evidence="3">
    <location>
        <begin position="181"/>
        <end position="192"/>
    </location>
</feature>
<reference evidence="5 6" key="1">
    <citation type="submission" date="2013-08" db="EMBL/GenBank/DDBJ databases">
        <authorList>
            <person name="Weinstock G."/>
            <person name="Sodergren E."/>
            <person name="Wylie T."/>
            <person name="Fulton L."/>
            <person name="Fulton R."/>
            <person name="Fronick C."/>
            <person name="O'Laughlin M."/>
            <person name="Godfrey J."/>
            <person name="Miner T."/>
            <person name="Herter B."/>
            <person name="Appelbaum E."/>
            <person name="Cordes M."/>
            <person name="Lek S."/>
            <person name="Wollam A."/>
            <person name="Pepin K.H."/>
            <person name="Palsikar V.B."/>
            <person name="Mitreva M."/>
            <person name="Wilson R.K."/>
        </authorList>
    </citation>
    <scope>NUCLEOTIDE SEQUENCE [LARGE SCALE GENOMIC DNA]</scope>
    <source>
        <strain evidence="5 6">F0530</strain>
    </source>
</reference>
<dbReference type="Pfam" id="PF13692">
    <property type="entry name" value="Glyco_trans_1_4"/>
    <property type="match status" value="1"/>
</dbReference>
<evidence type="ECO:0000256" key="3">
    <source>
        <dbReference type="SAM" id="MobiDB-lite"/>
    </source>
</evidence>
<evidence type="ECO:0000256" key="1">
    <source>
        <dbReference type="ARBA" id="ARBA00022676"/>
    </source>
</evidence>
<evidence type="ECO:0000313" key="6">
    <source>
        <dbReference type="Proteomes" id="UP000016481"/>
    </source>
</evidence>
<evidence type="ECO:0000313" key="5">
    <source>
        <dbReference type="EMBL" id="ERH20702.1"/>
    </source>
</evidence>
<proteinExistence type="predicted"/>
<dbReference type="PANTHER" id="PTHR45947:SF3">
    <property type="entry name" value="SULFOQUINOVOSYL TRANSFERASE SQD2"/>
    <property type="match status" value="1"/>
</dbReference>
<accession>U1RQI4</accession>
<dbReference type="HOGENOM" id="CLU_009583_0_3_11"/>
<dbReference type="InterPro" id="IPR050194">
    <property type="entry name" value="Glycosyltransferase_grp1"/>
</dbReference>
<dbReference type="Proteomes" id="UP000016481">
    <property type="component" value="Unassembled WGS sequence"/>
</dbReference>
<dbReference type="PANTHER" id="PTHR45947">
    <property type="entry name" value="SULFOQUINOVOSYL TRANSFERASE SQD2"/>
    <property type="match status" value="1"/>
</dbReference>
<dbReference type="GO" id="GO:1901137">
    <property type="term" value="P:carbohydrate derivative biosynthetic process"/>
    <property type="evidence" value="ECO:0007669"/>
    <property type="project" value="UniProtKB-ARBA"/>
</dbReference>
<evidence type="ECO:0000259" key="4">
    <source>
        <dbReference type="Pfam" id="PF13579"/>
    </source>
</evidence>
<name>U1RQI4_9ACTO</name>
<dbReference type="AlphaFoldDB" id="U1RQI4"/>
<feature type="compositionally biased region" description="Gly residues" evidence="3">
    <location>
        <begin position="200"/>
        <end position="220"/>
    </location>
</feature>
<organism evidence="5 6">
    <name type="scientific">Actinomyces graevenitzii F0530</name>
    <dbReference type="NCBI Taxonomy" id="1321817"/>
    <lineage>
        <taxon>Bacteria</taxon>
        <taxon>Bacillati</taxon>
        <taxon>Actinomycetota</taxon>
        <taxon>Actinomycetes</taxon>
        <taxon>Actinomycetales</taxon>
        <taxon>Actinomycetaceae</taxon>
        <taxon>Actinomyces</taxon>
    </lineage>
</organism>
<dbReference type="Gene3D" id="3.40.50.2000">
    <property type="entry name" value="Glycogen Phosphorylase B"/>
    <property type="match status" value="2"/>
</dbReference>
<feature type="region of interest" description="Disordered" evidence="3">
    <location>
        <begin position="174"/>
        <end position="223"/>
    </location>
</feature>
<dbReference type="SUPFAM" id="SSF53756">
    <property type="entry name" value="UDP-Glycosyltransferase/glycogen phosphorylase"/>
    <property type="match status" value="1"/>
</dbReference>
<keyword evidence="1" id="KW-0328">Glycosyltransferase</keyword>
<dbReference type="RefSeq" id="WP_021604089.1">
    <property type="nucleotide sequence ID" value="NZ_KE951495.1"/>
</dbReference>
<dbReference type="EMBL" id="AWSC01000004">
    <property type="protein sequence ID" value="ERH20702.1"/>
    <property type="molecule type" value="Genomic_DNA"/>
</dbReference>
<comment type="caution">
    <text evidence="5">The sequence shown here is derived from an EMBL/GenBank/DDBJ whole genome shotgun (WGS) entry which is preliminary data.</text>
</comment>
<dbReference type="PATRIC" id="fig|1321817.3.peg.65"/>
<dbReference type="Pfam" id="PF13579">
    <property type="entry name" value="Glyco_trans_4_4"/>
    <property type="match status" value="1"/>
</dbReference>
<feature type="domain" description="Glycosyltransferase subfamily 4-like N-terminal" evidence="4">
    <location>
        <begin position="13"/>
        <end position="170"/>
    </location>
</feature>
<dbReference type="GO" id="GO:0016757">
    <property type="term" value="F:glycosyltransferase activity"/>
    <property type="evidence" value="ECO:0007669"/>
    <property type="project" value="UniProtKB-KW"/>
</dbReference>